<evidence type="ECO:0000256" key="4">
    <source>
        <dbReference type="ARBA" id="ARBA00022989"/>
    </source>
</evidence>
<feature type="transmembrane region" description="Helical" evidence="6">
    <location>
        <begin position="313"/>
        <end position="343"/>
    </location>
</feature>
<organism evidence="7 8">
    <name type="scientific">Glacieibacterium arshaanense</name>
    <dbReference type="NCBI Taxonomy" id="2511025"/>
    <lineage>
        <taxon>Bacteria</taxon>
        <taxon>Pseudomonadati</taxon>
        <taxon>Pseudomonadota</taxon>
        <taxon>Alphaproteobacteria</taxon>
        <taxon>Sphingomonadales</taxon>
        <taxon>Sphingosinicellaceae</taxon>
        <taxon>Glacieibacterium</taxon>
    </lineage>
</organism>
<keyword evidence="8" id="KW-1185">Reference proteome</keyword>
<feature type="transmembrane region" description="Helical" evidence="6">
    <location>
        <begin position="13"/>
        <end position="46"/>
    </location>
</feature>
<evidence type="ECO:0000256" key="2">
    <source>
        <dbReference type="ARBA" id="ARBA00009773"/>
    </source>
</evidence>
<evidence type="ECO:0000256" key="3">
    <source>
        <dbReference type="ARBA" id="ARBA00022692"/>
    </source>
</evidence>
<accession>A0A4Y9EKL4</accession>
<dbReference type="Pfam" id="PF01594">
    <property type="entry name" value="AI-2E_transport"/>
    <property type="match status" value="1"/>
</dbReference>
<keyword evidence="4 6" id="KW-1133">Transmembrane helix</keyword>
<dbReference type="InterPro" id="IPR002549">
    <property type="entry name" value="AI-2E-like"/>
</dbReference>
<dbReference type="RefSeq" id="WP_135246805.1">
    <property type="nucleotide sequence ID" value="NZ_SIHO01000003.1"/>
</dbReference>
<reference evidence="7 8" key="1">
    <citation type="submission" date="2019-02" db="EMBL/GenBank/DDBJ databases">
        <title>Polymorphobacter sp. isolated from the lake at the Tibet of China.</title>
        <authorList>
            <person name="Li A."/>
        </authorList>
    </citation>
    <scope>NUCLEOTIDE SEQUENCE [LARGE SCALE GENOMIC DNA]</scope>
    <source>
        <strain evidence="7 8">DJ1R-1</strain>
    </source>
</reference>
<dbReference type="Proteomes" id="UP000297737">
    <property type="component" value="Unassembled WGS sequence"/>
</dbReference>
<proteinExistence type="inferred from homology"/>
<feature type="transmembrane region" description="Helical" evidence="6">
    <location>
        <begin position="66"/>
        <end position="88"/>
    </location>
</feature>
<comment type="subcellular location">
    <subcellularLocation>
        <location evidence="1">Membrane</location>
        <topology evidence="1">Multi-pass membrane protein</topology>
    </subcellularLocation>
</comment>
<feature type="transmembrane region" description="Helical" evidence="6">
    <location>
        <begin position="271"/>
        <end position="293"/>
    </location>
</feature>
<comment type="similarity">
    <text evidence="2">Belongs to the autoinducer-2 exporter (AI-2E) (TC 2.A.86) family.</text>
</comment>
<dbReference type="EMBL" id="SIHO01000003">
    <property type="protein sequence ID" value="TFU01301.1"/>
    <property type="molecule type" value="Genomic_DNA"/>
</dbReference>
<keyword evidence="5 6" id="KW-0472">Membrane</keyword>
<gene>
    <name evidence="7" type="ORF">EUV02_13480</name>
</gene>
<dbReference type="PANTHER" id="PTHR21716">
    <property type="entry name" value="TRANSMEMBRANE PROTEIN"/>
    <property type="match status" value="1"/>
</dbReference>
<dbReference type="OrthoDB" id="106838at2"/>
<feature type="transmembrane region" description="Helical" evidence="6">
    <location>
        <begin position="219"/>
        <end position="236"/>
    </location>
</feature>
<evidence type="ECO:0000256" key="5">
    <source>
        <dbReference type="ARBA" id="ARBA00023136"/>
    </source>
</evidence>
<evidence type="ECO:0000256" key="1">
    <source>
        <dbReference type="ARBA" id="ARBA00004141"/>
    </source>
</evidence>
<sequence>MEPPVYNKFEDRVFLALVAVVTVGLAVVSAPFFGAILWAIIATIVFFPMRNRLMRAMPGHRNRNALLTLLIIILAVILPMLLLGVFLVNEASDFYMSVQAGQVDFDAYFAQAVAQVPPWASHYLEPVGLTNLDAALAKAGAALANSVEVIAAQALNIGQSAFSFLLALGVMLYLTFFLLRDGPELIKRVGNAVPLRVEQRDAVINTFALVIRATIKGSLVVAVLQGLIGGLIFWALDIRAPLLWGVVMAILAFLPVVGTGLVWLPVAIYLLATGLIWQGVVLMLSGIFIIGLVDNVVRPVLVGRDTRLPDYLVLISTLGGLAVFGANGVVVGPVIAALFLTVWEIFARERSGKV</sequence>
<evidence type="ECO:0000256" key="6">
    <source>
        <dbReference type="SAM" id="Phobius"/>
    </source>
</evidence>
<comment type="caution">
    <text evidence="7">The sequence shown here is derived from an EMBL/GenBank/DDBJ whole genome shotgun (WGS) entry which is preliminary data.</text>
</comment>
<protein>
    <submittedName>
        <fullName evidence="7">AI-2E family transporter</fullName>
    </submittedName>
</protein>
<feature type="transmembrane region" description="Helical" evidence="6">
    <location>
        <begin position="161"/>
        <end position="179"/>
    </location>
</feature>
<dbReference type="PANTHER" id="PTHR21716:SF4">
    <property type="entry name" value="TRANSMEMBRANE PROTEIN 245"/>
    <property type="match status" value="1"/>
</dbReference>
<dbReference type="GO" id="GO:0016020">
    <property type="term" value="C:membrane"/>
    <property type="evidence" value="ECO:0007669"/>
    <property type="project" value="UniProtKB-SubCell"/>
</dbReference>
<keyword evidence="3 6" id="KW-0812">Transmembrane</keyword>
<dbReference type="AlphaFoldDB" id="A0A4Y9EKL4"/>
<name>A0A4Y9EKL4_9SPHN</name>
<feature type="transmembrane region" description="Helical" evidence="6">
    <location>
        <begin position="242"/>
        <end position="264"/>
    </location>
</feature>
<evidence type="ECO:0000313" key="7">
    <source>
        <dbReference type="EMBL" id="TFU01301.1"/>
    </source>
</evidence>
<evidence type="ECO:0000313" key="8">
    <source>
        <dbReference type="Proteomes" id="UP000297737"/>
    </source>
</evidence>